<evidence type="ECO:0000313" key="2">
    <source>
        <dbReference type="EMBL" id="OMH84741.1"/>
    </source>
</evidence>
<protein>
    <recommendedName>
        <fullName evidence="1">AB hydrolase-1 domain-containing protein</fullName>
    </recommendedName>
</protein>
<dbReference type="AlphaFoldDB" id="A0A1R1PUV6"/>
<evidence type="ECO:0000313" key="3">
    <source>
        <dbReference type="Proteomes" id="UP000188320"/>
    </source>
</evidence>
<dbReference type="Proteomes" id="UP000188320">
    <property type="component" value="Unassembled WGS sequence"/>
</dbReference>
<evidence type="ECO:0000259" key="1">
    <source>
        <dbReference type="Pfam" id="PF00561"/>
    </source>
</evidence>
<sequence>MPGTTTTVIIEGSNSQFDMHIWCMNPTTNFGNSTHVNGTATFVLLSEFGYPGSAMKDLMGGIASLGYKACVIDRPGYGWSQPGRNPQKPTAVVNQINQVLVANSISSKVIFVGWGDGGLYAQLYIQKYPSVVYGMALLNTYPNQGILEAFALNKTSALTNLKQLTASTSDVVYFDKGSEESKSSSLQAARVFSPLQFVHSYNKVWDSYIIPETTNLLRYLTNTNNYYQARYFEYNRSGLGLYKALLNYVTAETNSILQMRSWPLRWPSFPSSSADSQKSYSYSPSQNQNPLDNSYGLLQRRIAQLGGSDDSLDDIVVKPFVTTQPSSVDYTPATNTNTDYLLKVRDSSSSDQQDLGSSPLSLPPVPLLLMVDGMSISGDCNLKNIANPQSCQQMQAIAWFKYRQQIEYYMTLSSRTFFVICSGSVKEDNQPCNEYFVLTRPNWLASQIVTYFFS</sequence>
<comment type="caution">
    <text evidence="2">The sequence shown here is derived from an EMBL/GenBank/DDBJ whole genome shotgun (WGS) entry which is preliminary data.</text>
</comment>
<proteinExistence type="predicted"/>
<dbReference type="EMBL" id="LSSK01000157">
    <property type="protein sequence ID" value="OMH84741.1"/>
    <property type="molecule type" value="Genomic_DNA"/>
</dbReference>
<organism evidence="2 3">
    <name type="scientific">Zancudomyces culisetae</name>
    <name type="common">Gut fungus</name>
    <name type="synonym">Smittium culisetae</name>
    <dbReference type="NCBI Taxonomy" id="1213189"/>
    <lineage>
        <taxon>Eukaryota</taxon>
        <taxon>Fungi</taxon>
        <taxon>Fungi incertae sedis</taxon>
        <taxon>Zoopagomycota</taxon>
        <taxon>Kickxellomycotina</taxon>
        <taxon>Harpellomycetes</taxon>
        <taxon>Harpellales</taxon>
        <taxon>Legeriomycetaceae</taxon>
        <taxon>Zancudomyces</taxon>
    </lineage>
</organism>
<gene>
    <name evidence="2" type="ORF">AX774_g1731</name>
</gene>
<keyword evidence="3" id="KW-1185">Reference proteome</keyword>
<dbReference type="Pfam" id="PF00561">
    <property type="entry name" value="Abhydrolase_1"/>
    <property type="match status" value="1"/>
</dbReference>
<reference evidence="3" key="1">
    <citation type="submission" date="2017-01" db="EMBL/GenBank/DDBJ databases">
        <authorList>
            <person name="Wang Y."/>
            <person name="White M."/>
            <person name="Kvist S."/>
            <person name="Moncalvo J.-M."/>
        </authorList>
    </citation>
    <scope>NUCLEOTIDE SEQUENCE [LARGE SCALE GENOMIC DNA]</scope>
    <source>
        <strain evidence="3">COL-18-3</strain>
    </source>
</reference>
<dbReference type="InterPro" id="IPR000073">
    <property type="entry name" value="AB_hydrolase_1"/>
</dbReference>
<dbReference type="SUPFAM" id="SSF53474">
    <property type="entry name" value="alpha/beta-Hydrolases"/>
    <property type="match status" value="1"/>
</dbReference>
<name>A0A1R1PUV6_ZANCU</name>
<dbReference type="OrthoDB" id="164921at2759"/>
<dbReference type="InterPro" id="IPR029058">
    <property type="entry name" value="AB_hydrolase_fold"/>
</dbReference>
<feature type="domain" description="AB hydrolase-1" evidence="1">
    <location>
        <begin position="61"/>
        <end position="201"/>
    </location>
</feature>
<dbReference type="Gene3D" id="3.40.50.1820">
    <property type="entry name" value="alpha/beta hydrolase"/>
    <property type="match status" value="1"/>
</dbReference>
<accession>A0A1R1PUV6</accession>